<accession>A0A2G8SKW9</accession>
<evidence type="ECO:0000256" key="1">
    <source>
        <dbReference type="SAM" id="MobiDB-lite"/>
    </source>
</evidence>
<evidence type="ECO:0008006" key="4">
    <source>
        <dbReference type="Google" id="ProtNLM"/>
    </source>
</evidence>
<dbReference type="OrthoDB" id="2322499at2759"/>
<reference evidence="2 3" key="1">
    <citation type="journal article" date="2015" name="Sci. Rep.">
        <title>Chromosome-level genome map provides insights into diverse defense mechanisms in the medicinal fungus Ganoderma sinense.</title>
        <authorList>
            <person name="Zhu Y."/>
            <person name="Xu J."/>
            <person name="Sun C."/>
            <person name="Zhou S."/>
            <person name="Xu H."/>
            <person name="Nelson D.R."/>
            <person name="Qian J."/>
            <person name="Song J."/>
            <person name="Luo H."/>
            <person name="Xiang L."/>
            <person name="Li Y."/>
            <person name="Xu Z."/>
            <person name="Ji A."/>
            <person name="Wang L."/>
            <person name="Lu S."/>
            <person name="Hayward A."/>
            <person name="Sun W."/>
            <person name="Li X."/>
            <person name="Schwartz D.C."/>
            <person name="Wang Y."/>
            <person name="Chen S."/>
        </authorList>
    </citation>
    <scope>NUCLEOTIDE SEQUENCE [LARGE SCALE GENOMIC DNA]</scope>
    <source>
        <strain evidence="2 3">ZZ0214-1</strain>
    </source>
</reference>
<feature type="region of interest" description="Disordered" evidence="1">
    <location>
        <begin position="29"/>
        <end position="86"/>
    </location>
</feature>
<gene>
    <name evidence="2" type="ORF">GSI_03191</name>
</gene>
<dbReference type="AlphaFoldDB" id="A0A2G8SKW9"/>
<proteinExistence type="predicted"/>
<sequence>MSSSHVLFPTSATPAVPDYPTFIMHQLQETGDPKDEEELQDADALADTRATRPSRKCAQKRLSDDLSNSSSSSIANTVTRRNGRGRRTAGTLSEFINMPFDIFFEVAAYLHPLDTLNLTTRTSKSFRSILLAKNNRSAWVASLAPVDALPSYPGNMSEPLYVALLFDHYYCFALGYSEADFPDGHAWTKLMSQPKLFTNRSALLTTHPSVIPP</sequence>
<protein>
    <recommendedName>
        <fullName evidence="4">F-box domain-containing protein</fullName>
    </recommendedName>
</protein>
<name>A0A2G8SKW9_9APHY</name>
<comment type="caution">
    <text evidence="2">The sequence shown here is derived from an EMBL/GenBank/DDBJ whole genome shotgun (WGS) entry which is preliminary data.</text>
</comment>
<feature type="compositionally biased region" description="Low complexity" evidence="1">
    <location>
        <begin position="65"/>
        <end position="80"/>
    </location>
</feature>
<organism evidence="2 3">
    <name type="scientific">Ganoderma sinense ZZ0214-1</name>
    <dbReference type="NCBI Taxonomy" id="1077348"/>
    <lineage>
        <taxon>Eukaryota</taxon>
        <taxon>Fungi</taxon>
        <taxon>Dikarya</taxon>
        <taxon>Basidiomycota</taxon>
        <taxon>Agaricomycotina</taxon>
        <taxon>Agaricomycetes</taxon>
        <taxon>Polyporales</taxon>
        <taxon>Polyporaceae</taxon>
        <taxon>Ganoderma</taxon>
    </lineage>
</organism>
<keyword evidence="3" id="KW-1185">Reference proteome</keyword>
<evidence type="ECO:0000313" key="2">
    <source>
        <dbReference type="EMBL" id="PIL34416.1"/>
    </source>
</evidence>
<dbReference type="Proteomes" id="UP000230002">
    <property type="component" value="Unassembled WGS sequence"/>
</dbReference>
<dbReference type="EMBL" id="AYKW01000005">
    <property type="protein sequence ID" value="PIL34416.1"/>
    <property type="molecule type" value="Genomic_DNA"/>
</dbReference>
<evidence type="ECO:0000313" key="3">
    <source>
        <dbReference type="Proteomes" id="UP000230002"/>
    </source>
</evidence>